<dbReference type="PANTHER" id="PTHR43877:SF1">
    <property type="entry name" value="ACETYLTRANSFERASE"/>
    <property type="match status" value="1"/>
</dbReference>
<dbReference type="PANTHER" id="PTHR43877">
    <property type="entry name" value="AMINOALKYLPHOSPHONATE N-ACETYLTRANSFERASE-RELATED-RELATED"/>
    <property type="match status" value="1"/>
</dbReference>
<accession>A0ABW5CZT4</accession>
<keyword evidence="5" id="KW-1185">Reference proteome</keyword>
<dbReference type="InterPro" id="IPR000182">
    <property type="entry name" value="GNAT_dom"/>
</dbReference>
<name>A0ABW5CZT4_9BACT</name>
<sequence>MTYREATIGDIKQIQIVRHSVKENILSNPDRVTDEDCKEFLTRRGKGWVCEIDGLIIGFAIADLKDNNIWALFLKPEFEGRGIGRQLHKLMLDWYFSTGKEFVWLGTSPNTRAENFYRKIGWTETGLHGDNEIKFEMNREDWLEKKSGIYS</sequence>
<keyword evidence="2 4" id="KW-0012">Acyltransferase</keyword>
<dbReference type="InterPro" id="IPR050832">
    <property type="entry name" value="Bact_Acetyltransf"/>
</dbReference>
<feature type="domain" description="N-acetyltransferase" evidence="3">
    <location>
        <begin position="1"/>
        <end position="142"/>
    </location>
</feature>
<dbReference type="Pfam" id="PF00583">
    <property type="entry name" value="Acetyltransf_1"/>
    <property type="match status" value="1"/>
</dbReference>
<dbReference type="GO" id="GO:0016746">
    <property type="term" value="F:acyltransferase activity"/>
    <property type="evidence" value="ECO:0007669"/>
    <property type="project" value="UniProtKB-KW"/>
</dbReference>
<comment type="caution">
    <text evidence="4">The sequence shown here is derived from an EMBL/GenBank/DDBJ whole genome shotgun (WGS) entry which is preliminary data.</text>
</comment>
<evidence type="ECO:0000313" key="5">
    <source>
        <dbReference type="Proteomes" id="UP001597374"/>
    </source>
</evidence>
<gene>
    <name evidence="4" type="ORF">ACFSKP_16615</name>
</gene>
<dbReference type="Gene3D" id="3.40.630.30">
    <property type="match status" value="1"/>
</dbReference>
<proteinExistence type="predicted"/>
<dbReference type="InterPro" id="IPR016181">
    <property type="entry name" value="Acyl_CoA_acyltransferase"/>
</dbReference>
<keyword evidence="1 4" id="KW-0808">Transferase</keyword>
<organism evidence="4 5">
    <name type="scientific">Pontibacter ruber</name>
    <dbReference type="NCBI Taxonomy" id="1343895"/>
    <lineage>
        <taxon>Bacteria</taxon>
        <taxon>Pseudomonadati</taxon>
        <taxon>Bacteroidota</taxon>
        <taxon>Cytophagia</taxon>
        <taxon>Cytophagales</taxon>
        <taxon>Hymenobacteraceae</taxon>
        <taxon>Pontibacter</taxon>
    </lineage>
</organism>
<dbReference type="EMBL" id="JBHUIM010000002">
    <property type="protein sequence ID" value="MFD2247892.1"/>
    <property type="molecule type" value="Genomic_DNA"/>
</dbReference>
<dbReference type="Proteomes" id="UP001597374">
    <property type="component" value="Unassembled WGS sequence"/>
</dbReference>
<evidence type="ECO:0000259" key="3">
    <source>
        <dbReference type="PROSITE" id="PS51186"/>
    </source>
</evidence>
<dbReference type="CDD" id="cd04301">
    <property type="entry name" value="NAT_SF"/>
    <property type="match status" value="1"/>
</dbReference>
<evidence type="ECO:0000313" key="4">
    <source>
        <dbReference type="EMBL" id="MFD2247892.1"/>
    </source>
</evidence>
<evidence type="ECO:0000256" key="1">
    <source>
        <dbReference type="ARBA" id="ARBA00022679"/>
    </source>
</evidence>
<dbReference type="RefSeq" id="WP_250431118.1">
    <property type="nucleotide sequence ID" value="NZ_JALPRR010000003.1"/>
</dbReference>
<reference evidence="5" key="1">
    <citation type="journal article" date="2019" name="Int. J. Syst. Evol. Microbiol.">
        <title>The Global Catalogue of Microorganisms (GCM) 10K type strain sequencing project: providing services to taxonomists for standard genome sequencing and annotation.</title>
        <authorList>
            <consortium name="The Broad Institute Genomics Platform"/>
            <consortium name="The Broad Institute Genome Sequencing Center for Infectious Disease"/>
            <person name="Wu L."/>
            <person name="Ma J."/>
        </authorList>
    </citation>
    <scope>NUCLEOTIDE SEQUENCE [LARGE SCALE GENOMIC DNA]</scope>
    <source>
        <strain evidence="5">CGMCC 4.1782</strain>
    </source>
</reference>
<evidence type="ECO:0000256" key="2">
    <source>
        <dbReference type="ARBA" id="ARBA00023315"/>
    </source>
</evidence>
<protein>
    <submittedName>
        <fullName evidence="4">GNAT family N-acetyltransferase</fullName>
        <ecNumber evidence="4">2.3.-.-</ecNumber>
    </submittedName>
</protein>
<dbReference type="EC" id="2.3.-.-" evidence="4"/>
<dbReference type="PROSITE" id="PS51186">
    <property type="entry name" value="GNAT"/>
    <property type="match status" value="1"/>
</dbReference>
<dbReference type="SUPFAM" id="SSF55729">
    <property type="entry name" value="Acyl-CoA N-acyltransferases (Nat)"/>
    <property type="match status" value="1"/>
</dbReference>